<sequence length="220" mass="24479">MVENTIASQLKRLRKSRGWTQTQLADKLSVSKQTISNWETGTKVPRMGSLQNLADLFHVKIGEITNASIIKEETQSHLPTNIVYPLGDDFERISIPLIGEIACGDPITAEENIEGYVEEIFEKPVPKGNLFALRCKGKSMEPTIHDESIVTIREQPTVEDGEIAAVLVDGDNEATLKRVKHQGNLVMLMPDNKEFDPIILNKDNPGRIVGKAVHVSWSIK</sequence>
<evidence type="ECO:0000313" key="9">
    <source>
        <dbReference type="EMBL" id="MRG89122.1"/>
    </source>
</evidence>
<evidence type="ECO:0000256" key="4">
    <source>
        <dbReference type="ARBA" id="ARBA00022813"/>
    </source>
</evidence>
<evidence type="ECO:0000256" key="3">
    <source>
        <dbReference type="ARBA" id="ARBA00022801"/>
    </source>
</evidence>
<accession>A0A7X2FZY8</accession>
<dbReference type="InterPro" id="IPR001387">
    <property type="entry name" value="Cro/C1-type_HTH"/>
</dbReference>
<dbReference type="SUPFAM" id="SSF47413">
    <property type="entry name" value="lambda repressor-like DNA-binding domains"/>
    <property type="match status" value="1"/>
</dbReference>
<keyword evidence="4 7" id="KW-0068">Autocatalytic cleavage</keyword>
<dbReference type="Pfam" id="PF01381">
    <property type="entry name" value="HTH_3"/>
    <property type="match status" value="1"/>
</dbReference>
<evidence type="ECO:0000256" key="2">
    <source>
        <dbReference type="ARBA" id="ARBA00022763"/>
    </source>
</evidence>
<evidence type="ECO:0000259" key="8">
    <source>
        <dbReference type="PROSITE" id="PS50943"/>
    </source>
</evidence>
<dbReference type="PANTHER" id="PTHR33516">
    <property type="entry name" value="LEXA REPRESSOR"/>
    <property type="match status" value="1"/>
</dbReference>
<protein>
    <submittedName>
        <fullName evidence="9">Helix-turn-helix domain-containing protein</fullName>
    </submittedName>
</protein>
<dbReference type="GO" id="GO:0006281">
    <property type="term" value="P:DNA repair"/>
    <property type="evidence" value="ECO:0007669"/>
    <property type="project" value="UniProtKB-KW"/>
</dbReference>
<organism evidence="9 10">
    <name type="scientific">Limosilactobacillus reuteri</name>
    <name type="common">Lactobacillus reuteri</name>
    <dbReference type="NCBI Taxonomy" id="1598"/>
    <lineage>
        <taxon>Bacteria</taxon>
        <taxon>Bacillati</taxon>
        <taxon>Bacillota</taxon>
        <taxon>Bacilli</taxon>
        <taxon>Lactobacillales</taxon>
        <taxon>Lactobacillaceae</taxon>
        <taxon>Limosilactobacillus</taxon>
    </lineage>
</organism>
<dbReference type="SUPFAM" id="SSF51306">
    <property type="entry name" value="LexA/Signal peptidase"/>
    <property type="match status" value="1"/>
</dbReference>
<dbReference type="RefSeq" id="WP_153703904.1">
    <property type="nucleotide sequence ID" value="NZ_WJND01000004.1"/>
</dbReference>
<dbReference type="InterPro" id="IPR039418">
    <property type="entry name" value="LexA-like"/>
</dbReference>
<dbReference type="InterPro" id="IPR015927">
    <property type="entry name" value="Peptidase_S24_S26A/B/C"/>
</dbReference>
<dbReference type="GO" id="GO:0016787">
    <property type="term" value="F:hydrolase activity"/>
    <property type="evidence" value="ECO:0007669"/>
    <property type="project" value="UniProtKB-KW"/>
</dbReference>
<evidence type="ECO:0000256" key="6">
    <source>
        <dbReference type="ARBA" id="ARBA00023236"/>
    </source>
</evidence>
<name>A0A7X2FZY8_LIMRT</name>
<comment type="similarity">
    <text evidence="1 7">Belongs to the peptidase S24 family.</text>
</comment>
<proteinExistence type="inferred from homology"/>
<keyword evidence="5" id="KW-0234">DNA repair</keyword>
<dbReference type="CDD" id="cd00093">
    <property type="entry name" value="HTH_XRE"/>
    <property type="match status" value="1"/>
</dbReference>
<dbReference type="InterPro" id="IPR010982">
    <property type="entry name" value="Lambda_DNA-bd_dom_sf"/>
</dbReference>
<evidence type="ECO:0000256" key="1">
    <source>
        <dbReference type="ARBA" id="ARBA00007484"/>
    </source>
</evidence>
<feature type="domain" description="HTH cro/C1-type" evidence="8">
    <location>
        <begin position="10"/>
        <end position="64"/>
    </location>
</feature>
<dbReference type="GO" id="GO:0003677">
    <property type="term" value="F:DNA binding"/>
    <property type="evidence" value="ECO:0007669"/>
    <property type="project" value="InterPro"/>
</dbReference>
<dbReference type="InterPro" id="IPR050077">
    <property type="entry name" value="LexA_repressor"/>
</dbReference>
<comment type="caution">
    <text evidence="9">The sequence shown here is derived from an EMBL/GenBank/DDBJ whole genome shotgun (WGS) entry which is preliminary data.</text>
</comment>
<keyword evidence="6" id="KW-0742">SOS response</keyword>
<dbReference type="SMART" id="SM00530">
    <property type="entry name" value="HTH_XRE"/>
    <property type="match status" value="1"/>
</dbReference>
<dbReference type="PRINTS" id="PR00726">
    <property type="entry name" value="LEXASERPTASE"/>
</dbReference>
<dbReference type="GO" id="GO:0006355">
    <property type="term" value="P:regulation of DNA-templated transcription"/>
    <property type="evidence" value="ECO:0007669"/>
    <property type="project" value="InterPro"/>
</dbReference>
<gene>
    <name evidence="9" type="ORF">GIX76_03840</name>
</gene>
<dbReference type="CDD" id="cd06529">
    <property type="entry name" value="S24_LexA-like"/>
    <property type="match status" value="1"/>
</dbReference>
<dbReference type="Proteomes" id="UP000460207">
    <property type="component" value="Unassembled WGS sequence"/>
</dbReference>
<evidence type="ECO:0000256" key="5">
    <source>
        <dbReference type="ARBA" id="ARBA00023204"/>
    </source>
</evidence>
<reference evidence="9 10" key="1">
    <citation type="submission" date="2019-11" db="EMBL/GenBank/DDBJ databases">
        <title>Draft genome sequence of 12 host-associated Lactobacillus reuteri rodent strains.</title>
        <authorList>
            <person name="Zhang S."/>
            <person name="Ozcam M."/>
            <person name="Van Pijkeren J.P."/>
        </authorList>
    </citation>
    <scope>NUCLEOTIDE SEQUENCE [LARGE SCALE GENOMIC DNA]</scope>
    <source>
        <strain evidence="9 10">N4I</strain>
    </source>
</reference>
<dbReference type="GO" id="GO:0009432">
    <property type="term" value="P:SOS response"/>
    <property type="evidence" value="ECO:0007669"/>
    <property type="project" value="UniProtKB-KW"/>
</dbReference>
<dbReference type="PROSITE" id="PS50943">
    <property type="entry name" value="HTH_CROC1"/>
    <property type="match status" value="1"/>
</dbReference>
<evidence type="ECO:0000256" key="7">
    <source>
        <dbReference type="RuleBase" id="RU003991"/>
    </source>
</evidence>
<dbReference type="InterPro" id="IPR006197">
    <property type="entry name" value="Peptidase_S24_LexA"/>
</dbReference>
<dbReference type="PANTHER" id="PTHR33516:SF2">
    <property type="entry name" value="LEXA REPRESSOR-RELATED"/>
    <property type="match status" value="1"/>
</dbReference>
<dbReference type="InterPro" id="IPR036286">
    <property type="entry name" value="LexA/Signal_pep-like_sf"/>
</dbReference>
<keyword evidence="3 7" id="KW-0378">Hydrolase</keyword>
<dbReference type="EMBL" id="WJND01000004">
    <property type="protein sequence ID" value="MRG89122.1"/>
    <property type="molecule type" value="Genomic_DNA"/>
</dbReference>
<dbReference type="Gene3D" id="1.10.260.40">
    <property type="entry name" value="lambda repressor-like DNA-binding domains"/>
    <property type="match status" value="1"/>
</dbReference>
<evidence type="ECO:0000313" key="10">
    <source>
        <dbReference type="Proteomes" id="UP000460207"/>
    </source>
</evidence>
<dbReference type="AlphaFoldDB" id="A0A7X2FZY8"/>
<dbReference type="Gene3D" id="2.10.109.10">
    <property type="entry name" value="Umud Fragment, subunit A"/>
    <property type="match status" value="1"/>
</dbReference>
<keyword evidence="2" id="KW-0227">DNA damage</keyword>
<dbReference type="Pfam" id="PF00717">
    <property type="entry name" value="Peptidase_S24"/>
    <property type="match status" value="1"/>
</dbReference>